<comment type="caution">
    <text evidence="1">The sequence shown here is derived from an EMBL/GenBank/DDBJ whole genome shotgun (WGS) entry which is preliminary data.</text>
</comment>
<reference evidence="1 2" key="1">
    <citation type="journal article" date="2014" name="Genome Announc.">
        <title>Draft Genome Sequences of Three Strains of Bacteroides pyogenes Isolated from a Cat and Swine.</title>
        <authorList>
            <person name="Sakamoto M."/>
            <person name="Oshima K."/>
            <person name="Suda W."/>
            <person name="Kitamura K."/>
            <person name="Iida T."/>
            <person name="Hattori M."/>
            <person name="Ohkuma M."/>
        </authorList>
    </citation>
    <scope>NUCLEOTIDE SEQUENCE [LARGE SCALE GENOMIC DNA]</scope>
    <source>
        <strain evidence="1 2">JCM 6292</strain>
    </source>
</reference>
<dbReference type="EMBL" id="BAIQ01000035">
    <property type="protein sequence ID" value="GAE16454.1"/>
    <property type="molecule type" value="Genomic_DNA"/>
</dbReference>
<dbReference type="Pfam" id="PF13620">
    <property type="entry name" value="CarboxypepD_reg"/>
    <property type="match status" value="1"/>
</dbReference>
<name>W4PBD0_9BACE</name>
<dbReference type="Proteomes" id="UP000018861">
    <property type="component" value="Unassembled WGS sequence"/>
</dbReference>
<dbReference type="AlphaFoldDB" id="W4PBD0"/>
<dbReference type="SUPFAM" id="SSF49464">
    <property type="entry name" value="Carboxypeptidase regulatory domain-like"/>
    <property type="match status" value="1"/>
</dbReference>
<accession>W4PBD0</accession>
<dbReference type="InterPro" id="IPR008969">
    <property type="entry name" value="CarboxyPept-like_regulatory"/>
</dbReference>
<sequence length="51" mass="5511">MLHGNVVNESNEALLGATVRVLCSDSVFVSGTITDDVGKFRIEALKPENTY</sequence>
<protein>
    <recommendedName>
        <fullName evidence="3">TonB-dependent receptor</fullName>
    </recommendedName>
</protein>
<evidence type="ECO:0000313" key="1">
    <source>
        <dbReference type="EMBL" id="GAE16454.1"/>
    </source>
</evidence>
<evidence type="ECO:0000313" key="2">
    <source>
        <dbReference type="Proteomes" id="UP000018861"/>
    </source>
</evidence>
<organism evidence="1 2">
    <name type="scientific">Bacteroides pyogenes JCM 6292</name>
    <dbReference type="NCBI Taxonomy" id="1235809"/>
    <lineage>
        <taxon>Bacteria</taxon>
        <taxon>Pseudomonadati</taxon>
        <taxon>Bacteroidota</taxon>
        <taxon>Bacteroidia</taxon>
        <taxon>Bacteroidales</taxon>
        <taxon>Bacteroidaceae</taxon>
        <taxon>Bacteroides</taxon>
    </lineage>
</organism>
<proteinExistence type="predicted"/>
<gene>
    <name evidence="1" type="ORF">JCM6292_2887</name>
</gene>
<evidence type="ECO:0008006" key="3">
    <source>
        <dbReference type="Google" id="ProtNLM"/>
    </source>
</evidence>